<feature type="non-terminal residue" evidence="1">
    <location>
        <position position="50"/>
    </location>
</feature>
<dbReference type="AlphaFoldDB" id="A0A166GZF3"/>
<dbReference type="Proteomes" id="UP000076532">
    <property type="component" value="Unassembled WGS sequence"/>
</dbReference>
<evidence type="ECO:0000313" key="2">
    <source>
        <dbReference type="Proteomes" id="UP000076532"/>
    </source>
</evidence>
<organism evidence="1 2">
    <name type="scientific">Athelia psychrophila</name>
    <dbReference type="NCBI Taxonomy" id="1759441"/>
    <lineage>
        <taxon>Eukaryota</taxon>
        <taxon>Fungi</taxon>
        <taxon>Dikarya</taxon>
        <taxon>Basidiomycota</taxon>
        <taxon>Agaricomycotina</taxon>
        <taxon>Agaricomycetes</taxon>
        <taxon>Agaricomycetidae</taxon>
        <taxon>Atheliales</taxon>
        <taxon>Atheliaceae</taxon>
        <taxon>Athelia</taxon>
    </lineage>
</organism>
<keyword evidence="2" id="KW-1185">Reference proteome</keyword>
<accession>A0A166GZF3</accession>
<reference evidence="1 2" key="1">
    <citation type="journal article" date="2016" name="Mol. Biol. Evol.">
        <title>Comparative Genomics of Early-Diverging Mushroom-Forming Fungi Provides Insights into the Origins of Lignocellulose Decay Capabilities.</title>
        <authorList>
            <person name="Nagy L.G."/>
            <person name="Riley R."/>
            <person name="Tritt A."/>
            <person name="Adam C."/>
            <person name="Daum C."/>
            <person name="Floudas D."/>
            <person name="Sun H."/>
            <person name="Yadav J.S."/>
            <person name="Pangilinan J."/>
            <person name="Larsson K.H."/>
            <person name="Matsuura K."/>
            <person name="Barry K."/>
            <person name="Labutti K."/>
            <person name="Kuo R."/>
            <person name="Ohm R.A."/>
            <person name="Bhattacharya S.S."/>
            <person name="Shirouzu T."/>
            <person name="Yoshinaga Y."/>
            <person name="Martin F.M."/>
            <person name="Grigoriev I.V."/>
            <person name="Hibbett D.S."/>
        </authorList>
    </citation>
    <scope>NUCLEOTIDE SEQUENCE [LARGE SCALE GENOMIC DNA]</scope>
    <source>
        <strain evidence="1 2">CBS 109695</strain>
    </source>
</reference>
<dbReference type="EMBL" id="KV417574">
    <property type="protein sequence ID" value="KZP18322.1"/>
    <property type="molecule type" value="Genomic_DNA"/>
</dbReference>
<name>A0A166GZF3_9AGAM</name>
<protein>
    <submittedName>
        <fullName evidence="1">Uncharacterized protein</fullName>
    </submittedName>
</protein>
<evidence type="ECO:0000313" key="1">
    <source>
        <dbReference type="EMBL" id="KZP18322.1"/>
    </source>
</evidence>
<dbReference type="OrthoDB" id="3345970at2759"/>
<gene>
    <name evidence="1" type="ORF">FIBSPDRAFT_864002</name>
</gene>
<proteinExistence type="predicted"/>
<sequence>MKHTSRFYLATDERSPRNLAHLASHGALLPSALLTPEDYRAFGWPLLFTD</sequence>